<evidence type="ECO:0000313" key="2">
    <source>
        <dbReference type="Proteomes" id="UP000887575"/>
    </source>
</evidence>
<feature type="signal peptide" evidence="1">
    <location>
        <begin position="1"/>
        <end position="19"/>
    </location>
</feature>
<dbReference type="Proteomes" id="UP000887575">
    <property type="component" value="Unassembled WGS sequence"/>
</dbReference>
<protein>
    <submittedName>
        <fullName evidence="3">Uncharacterized protein</fullName>
    </submittedName>
</protein>
<keyword evidence="2" id="KW-1185">Reference proteome</keyword>
<evidence type="ECO:0000313" key="3">
    <source>
        <dbReference type="WBParaSite" id="MBELARI_LOCUS4436"/>
    </source>
</evidence>
<dbReference type="WBParaSite" id="MBELARI_LOCUS4436">
    <property type="protein sequence ID" value="MBELARI_LOCUS4436"/>
    <property type="gene ID" value="MBELARI_LOCUS4436"/>
</dbReference>
<name>A0AAF3J983_9BILA</name>
<accession>A0AAF3J983</accession>
<sequence length="168" mass="16938">MQRFILLVVVAAFCKHTCAALFETSPAVVSSETTEETQSSTALAPVSRAKRQCGGMGGCCAGMCSCGGMGQCGQVCCSPSPCSCMGQSGCSCAPLPSPCQCGQPGCAVCTTNTQLVAVQQTCCTCCRPVCTQACIQGGGCGCGCTRGGCGRKRRSLLAIAAEESSKVE</sequence>
<dbReference type="AlphaFoldDB" id="A0AAF3J983"/>
<proteinExistence type="predicted"/>
<reference evidence="3" key="1">
    <citation type="submission" date="2024-02" db="UniProtKB">
        <authorList>
            <consortium name="WormBaseParasite"/>
        </authorList>
    </citation>
    <scope>IDENTIFICATION</scope>
</reference>
<evidence type="ECO:0000256" key="1">
    <source>
        <dbReference type="SAM" id="SignalP"/>
    </source>
</evidence>
<keyword evidence="1" id="KW-0732">Signal</keyword>
<organism evidence="2 3">
    <name type="scientific">Mesorhabditis belari</name>
    <dbReference type="NCBI Taxonomy" id="2138241"/>
    <lineage>
        <taxon>Eukaryota</taxon>
        <taxon>Metazoa</taxon>
        <taxon>Ecdysozoa</taxon>
        <taxon>Nematoda</taxon>
        <taxon>Chromadorea</taxon>
        <taxon>Rhabditida</taxon>
        <taxon>Rhabditina</taxon>
        <taxon>Rhabditomorpha</taxon>
        <taxon>Rhabditoidea</taxon>
        <taxon>Rhabditidae</taxon>
        <taxon>Mesorhabditinae</taxon>
        <taxon>Mesorhabditis</taxon>
    </lineage>
</organism>
<feature type="chain" id="PRO_5042270190" evidence="1">
    <location>
        <begin position="20"/>
        <end position="168"/>
    </location>
</feature>